<accession>A0A8H5F8J2</accession>
<dbReference type="EMBL" id="JAACJJ010000014">
    <property type="protein sequence ID" value="KAF5327671.1"/>
    <property type="molecule type" value="Genomic_DNA"/>
</dbReference>
<evidence type="ECO:0000313" key="2">
    <source>
        <dbReference type="EMBL" id="KAF5327671.1"/>
    </source>
</evidence>
<gene>
    <name evidence="2" type="ORF">D9619_005012</name>
</gene>
<keyword evidence="3" id="KW-1185">Reference proteome</keyword>
<comment type="caution">
    <text evidence="2">The sequence shown here is derived from an EMBL/GenBank/DDBJ whole genome shotgun (WGS) entry which is preliminary data.</text>
</comment>
<sequence>MSGTRTPKIVNSTMNHVHSAQRKRNSPQKDPVDYACGTVAPSDLWPDEVKFYNRQNMRLNKLNAMKQNISPPQDSAAAIANNVPKDVSTEIAHERREALKEATERLDRRPVYIKTEHEHFSAVYYQLFEAPVAELA</sequence>
<reference evidence="2 3" key="1">
    <citation type="journal article" date="2020" name="ISME J.">
        <title>Uncovering the hidden diversity of litter-decomposition mechanisms in mushroom-forming fungi.</title>
        <authorList>
            <person name="Floudas D."/>
            <person name="Bentzer J."/>
            <person name="Ahren D."/>
            <person name="Johansson T."/>
            <person name="Persson P."/>
            <person name="Tunlid A."/>
        </authorList>
    </citation>
    <scope>NUCLEOTIDE SEQUENCE [LARGE SCALE GENOMIC DNA]</scope>
    <source>
        <strain evidence="2 3">CBS 101986</strain>
    </source>
</reference>
<protein>
    <submittedName>
        <fullName evidence="2">Uncharacterized protein</fullName>
    </submittedName>
</protein>
<feature type="region of interest" description="Disordered" evidence="1">
    <location>
        <begin position="1"/>
        <end position="33"/>
    </location>
</feature>
<proteinExistence type="predicted"/>
<evidence type="ECO:0000256" key="1">
    <source>
        <dbReference type="SAM" id="MobiDB-lite"/>
    </source>
</evidence>
<organism evidence="2 3">
    <name type="scientific">Psilocybe cf. subviscida</name>
    <dbReference type="NCBI Taxonomy" id="2480587"/>
    <lineage>
        <taxon>Eukaryota</taxon>
        <taxon>Fungi</taxon>
        <taxon>Dikarya</taxon>
        <taxon>Basidiomycota</taxon>
        <taxon>Agaricomycotina</taxon>
        <taxon>Agaricomycetes</taxon>
        <taxon>Agaricomycetidae</taxon>
        <taxon>Agaricales</taxon>
        <taxon>Agaricineae</taxon>
        <taxon>Strophariaceae</taxon>
        <taxon>Psilocybe</taxon>
    </lineage>
</organism>
<name>A0A8H5F8J2_9AGAR</name>
<dbReference type="AlphaFoldDB" id="A0A8H5F8J2"/>
<feature type="compositionally biased region" description="Polar residues" evidence="1">
    <location>
        <begin position="1"/>
        <end position="18"/>
    </location>
</feature>
<evidence type="ECO:0000313" key="3">
    <source>
        <dbReference type="Proteomes" id="UP000567179"/>
    </source>
</evidence>
<dbReference type="Proteomes" id="UP000567179">
    <property type="component" value="Unassembled WGS sequence"/>
</dbReference>